<organism evidence="4 5">
    <name type="scientific">Pseudomonas capeferrum</name>
    <dbReference type="NCBI Taxonomy" id="1495066"/>
    <lineage>
        <taxon>Bacteria</taxon>
        <taxon>Pseudomonadati</taxon>
        <taxon>Pseudomonadota</taxon>
        <taxon>Gammaproteobacteria</taxon>
        <taxon>Pseudomonadales</taxon>
        <taxon>Pseudomonadaceae</taxon>
        <taxon>Pseudomonas</taxon>
    </lineage>
</organism>
<feature type="transmembrane region" description="Helical" evidence="1">
    <location>
        <begin position="9"/>
        <end position="26"/>
    </location>
</feature>
<sequence>MSTIRVDIQVLRGLAVLFVVLEHLAIPGFHYGYLGVDIFFVISGFLITSIVSRGLARDKFSFKEFYLRRAKRLLPASFVTILATIIAAKLFLPPMQIESLKQQIIGALTFSTNFVLLSQAGYFDLESATKPLLHMWSLAVEEQFYFFVPALLAFTPARHWRKILVVLAIASFVGCLYLSLSNQSAAFYLLPTRAWELLIGSIASMLVHSASVKNVTSKLAIPAFAVLLASPFFNSGLSHPGLDAVVVCFATAIVLLANHRLINSKVWSPIEKAGDISYSLYLVHWPIIAIANASIGTESMTVKATLLAASLVTAIALYNLVEKPFRVMQYGFKPSLVVFPALTLALFGLSHSFLKVQSAEKIEKLFAPNYGLDRSCGTNIYKDTEKCRTSQDPKIIVWGDSYAMHNIPGLSQAQKIDIRQATRSACAPFLNTAPNTKRSDFEAQARQCVGFNDSTFKFISDTPSIKTVILAGSYGQYMQDTFESISFDTSGVMQIEKSTPERAMKDMQVVVEKLKALGKQVVIISPPPPINTTIVSCIQAEMASPSLTNQSSKCLLDRKLFERSHKNVLNLMKYAETSLGAKVIYLSDALCDAKSCKTIIDGVPIYRDPGHLSNTGSVKLYQKMPNILAGINSNS</sequence>
<feature type="domain" description="SGNH" evidence="3">
    <location>
        <begin position="382"/>
        <end position="620"/>
    </location>
</feature>
<dbReference type="RefSeq" id="WP_084213352.1">
    <property type="nucleotide sequence ID" value="NZ_CP116669.1"/>
</dbReference>
<feature type="domain" description="Acyltransferase 3" evidence="2">
    <location>
        <begin position="7"/>
        <end position="311"/>
    </location>
</feature>
<feature type="transmembrane region" description="Helical" evidence="1">
    <location>
        <begin position="278"/>
        <end position="295"/>
    </location>
</feature>
<feature type="transmembrane region" description="Helical" evidence="1">
    <location>
        <begin position="163"/>
        <end position="180"/>
    </location>
</feature>
<feature type="transmembrane region" description="Helical" evidence="1">
    <location>
        <begin position="73"/>
        <end position="92"/>
    </location>
</feature>
<keyword evidence="4" id="KW-0012">Acyltransferase</keyword>
<feature type="transmembrane region" description="Helical" evidence="1">
    <location>
        <begin position="32"/>
        <end position="52"/>
    </location>
</feature>
<evidence type="ECO:0000313" key="4">
    <source>
        <dbReference type="EMBL" id="WCI01845.1"/>
    </source>
</evidence>
<keyword evidence="4" id="KW-0808">Transferase</keyword>
<evidence type="ECO:0000256" key="1">
    <source>
        <dbReference type="SAM" id="Phobius"/>
    </source>
</evidence>
<dbReference type="InterPro" id="IPR043968">
    <property type="entry name" value="SGNH"/>
</dbReference>
<dbReference type="InterPro" id="IPR050879">
    <property type="entry name" value="Acyltransferase_3"/>
</dbReference>
<keyword evidence="5" id="KW-1185">Reference proteome</keyword>
<reference evidence="4 5" key="1">
    <citation type="journal article" date="2020" name="Front. Microbiol.">
        <title>Toward Biorecycling: Isolation of a Soil Bacterium That Grows on a Polyurethane Oligomer and Monomer.</title>
        <authorList>
            <person name="Espinosa M.J.C."/>
            <person name="Blanco A.C."/>
            <person name="Schmidgall T."/>
            <person name="Atanasoff-Kardjalieff A.K."/>
            <person name="Kappelmeyer U."/>
            <person name="Tischler D."/>
            <person name="Pieper D.H."/>
            <person name="Heipieper H.J."/>
            <person name="Eberlein C."/>
        </authorList>
    </citation>
    <scope>NUCLEOTIDE SEQUENCE [LARGE SCALE GENOMIC DNA]</scope>
    <source>
        <strain evidence="4 5">TDA1</strain>
    </source>
</reference>
<dbReference type="PANTHER" id="PTHR23028:SF53">
    <property type="entry name" value="ACYL_TRANSF_3 DOMAIN-CONTAINING PROTEIN"/>
    <property type="match status" value="1"/>
</dbReference>
<evidence type="ECO:0000259" key="2">
    <source>
        <dbReference type="Pfam" id="PF01757"/>
    </source>
</evidence>
<keyword evidence="1" id="KW-1133">Transmembrane helix</keyword>
<evidence type="ECO:0000313" key="5">
    <source>
        <dbReference type="Proteomes" id="UP001214301"/>
    </source>
</evidence>
<dbReference type="Proteomes" id="UP001214301">
    <property type="component" value="Chromosome"/>
</dbReference>
<gene>
    <name evidence="4" type="ORF">PMC74_08155</name>
</gene>
<name>A0ABY7RED7_9PSED</name>
<keyword evidence="1" id="KW-0812">Transmembrane</keyword>
<proteinExistence type="predicted"/>
<feature type="transmembrane region" description="Helical" evidence="1">
    <location>
        <begin position="241"/>
        <end position="257"/>
    </location>
</feature>
<evidence type="ECO:0000259" key="3">
    <source>
        <dbReference type="Pfam" id="PF19040"/>
    </source>
</evidence>
<dbReference type="PANTHER" id="PTHR23028">
    <property type="entry name" value="ACETYLTRANSFERASE"/>
    <property type="match status" value="1"/>
</dbReference>
<accession>A0ABY7RED7</accession>
<keyword evidence="1" id="KW-0472">Membrane</keyword>
<dbReference type="GO" id="GO:0016746">
    <property type="term" value="F:acyltransferase activity"/>
    <property type="evidence" value="ECO:0007669"/>
    <property type="project" value="UniProtKB-KW"/>
</dbReference>
<protein>
    <submittedName>
        <fullName evidence="4">Acyltransferase family protein</fullName>
    </submittedName>
</protein>
<dbReference type="InterPro" id="IPR002656">
    <property type="entry name" value="Acyl_transf_3_dom"/>
</dbReference>
<dbReference type="EMBL" id="CP116669">
    <property type="protein sequence ID" value="WCI01845.1"/>
    <property type="molecule type" value="Genomic_DNA"/>
</dbReference>
<dbReference type="Pfam" id="PF01757">
    <property type="entry name" value="Acyl_transf_3"/>
    <property type="match status" value="1"/>
</dbReference>
<feature type="transmembrane region" description="Helical" evidence="1">
    <location>
        <begin position="301"/>
        <end position="321"/>
    </location>
</feature>
<dbReference type="Pfam" id="PF19040">
    <property type="entry name" value="SGNH"/>
    <property type="match status" value="1"/>
</dbReference>
<feature type="transmembrane region" description="Helical" evidence="1">
    <location>
        <begin position="333"/>
        <end position="354"/>
    </location>
</feature>